<organism evidence="8">
    <name type="scientific">mine drainage metagenome</name>
    <dbReference type="NCBI Taxonomy" id="410659"/>
    <lineage>
        <taxon>unclassified sequences</taxon>
        <taxon>metagenomes</taxon>
        <taxon>ecological metagenomes</taxon>
    </lineage>
</organism>
<evidence type="ECO:0000259" key="7">
    <source>
        <dbReference type="Pfam" id="PF04998"/>
    </source>
</evidence>
<evidence type="ECO:0000256" key="5">
    <source>
        <dbReference type="ARBA" id="ARBA00023163"/>
    </source>
</evidence>
<proteinExistence type="predicted"/>
<dbReference type="EMBL" id="AUZZ01008734">
    <property type="protein sequence ID" value="EQD36554.1"/>
    <property type="molecule type" value="Genomic_DNA"/>
</dbReference>
<evidence type="ECO:0000256" key="6">
    <source>
        <dbReference type="ARBA" id="ARBA00048552"/>
    </source>
</evidence>
<keyword evidence="2 8" id="KW-0240">DNA-directed RNA polymerase</keyword>
<dbReference type="GO" id="GO:0003677">
    <property type="term" value="F:DNA binding"/>
    <property type="evidence" value="ECO:0007669"/>
    <property type="project" value="InterPro"/>
</dbReference>
<reference evidence="8" key="2">
    <citation type="journal article" date="2014" name="ISME J.">
        <title>Microbial stratification in low pH oxic and suboxic macroscopic growths along an acid mine drainage.</title>
        <authorList>
            <person name="Mendez-Garcia C."/>
            <person name="Mesa V."/>
            <person name="Sprenger R.R."/>
            <person name="Richter M."/>
            <person name="Diez M.S."/>
            <person name="Solano J."/>
            <person name="Bargiela R."/>
            <person name="Golyshina O.V."/>
            <person name="Manteca A."/>
            <person name="Ramos J.L."/>
            <person name="Gallego J.R."/>
            <person name="Llorente I."/>
            <person name="Martins Dos Santos V.A."/>
            <person name="Jensen O.N."/>
            <person name="Pelaez A.I."/>
            <person name="Sanchez J."/>
            <person name="Ferrer M."/>
        </authorList>
    </citation>
    <scope>NUCLEOTIDE SEQUENCE</scope>
</reference>
<evidence type="ECO:0000256" key="2">
    <source>
        <dbReference type="ARBA" id="ARBA00022478"/>
    </source>
</evidence>
<protein>
    <recommendedName>
        <fullName evidence="1">DNA-directed RNA polymerase</fullName>
        <ecNumber evidence="1">2.7.7.6</ecNumber>
    </recommendedName>
</protein>
<name>T1A6N7_9ZZZZ</name>
<dbReference type="InterPro" id="IPR007081">
    <property type="entry name" value="RNA_pol_Rpb1_5"/>
</dbReference>
<evidence type="ECO:0000313" key="8">
    <source>
        <dbReference type="EMBL" id="EQD36554.1"/>
    </source>
</evidence>
<dbReference type="PANTHER" id="PTHR19376:SF32">
    <property type="entry name" value="DNA-DIRECTED RNA POLYMERASE III SUBUNIT RPC1"/>
    <property type="match status" value="1"/>
</dbReference>
<dbReference type="GO" id="GO:0003899">
    <property type="term" value="F:DNA-directed RNA polymerase activity"/>
    <property type="evidence" value="ECO:0007669"/>
    <property type="project" value="UniProtKB-EC"/>
</dbReference>
<dbReference type="AlphaFoldDB" id="T1A6N7"/>
<dbReference type="Pfam" id="PF04998">
    <property type="entry name" value="RNA_pol_Rpb1_5"/>
    <property type="match status" value="1"/>
</dbReference>
<dbReference type="InterPro" id="IPR045867">
    <property type="entry name" value="DNA-dir_RpoC_beta_prime"/>
</dbReference>
<evidence type="ECO:0000256" key="4">
    <source>
        <dbReference type="ARBA" id="ARBA00022695"/>
    </source>
</evidence>
<keyword evidence="3" id="KW-0808">Transferase</keyword>
<evidence type="ECO:0000256" key="3">
    <source>
        <dbReference type="ARBA" id="ARBA00022679"/>
    </source>
</evidence>
<keyword evidence="4" id="KW-0548">Nucleotidyltransferase</keyword>
<dbReference type="EC" id="2.7.7.6" evidence="1"/>
<dbReference type="PANTHER" id="PTHR19376">
    <property type="entry name" value="DNA-DIRECTED RNA POLYMERASE"/>
    <property type="match status" value="1"/>
</dbReference>
<dbReference type="SUPFAM" id="SSF64484">
    <property type="entry name" value="beta and beta-prime subunits of DNA dependent RNA-polymerase"/>
    <property type="match status" value="1"/>
</dbReference>
<comment type="caution">
    <text evidence="8">The sequence shown here is derived from an EMBL/GenBank/DDBJ whole genome shotgun (WGS) entry which is preliminary data.</text>
</comment>
<comment type="catalytic activity">
    <reaction evidence="6">
        <text>RNA(n) + a ribonucleoside 5'-triphosphate = RNA(n+1) + diphosphate</text>
        <dbReference type="Rhea" id="RHEA:21248"/>
        <dbReference type="Rhea" id="RHEA-COMP:14527"/>
        <dbReference type="Rhea" id="RHEA-COMP:17342"/>
        <dbReference type="ChEBI" id="CHEBI:33019"/>
        <dbReference type="ChEBI" id="CHEBI:61557"/>
        <dbReference type="ChEBI" id="CHEBI:140395"/>
        <dbReference type="EC" id="2.7.7.6"/>
    </reaction>
</comment>
<reference evidence="8" key="1">
    <citation type="submission" date="2013-08" db="EMBL/GenBank/DDBJ databases">
        <authorList>
            <person name="Mendez C."/>
            <person name="Richter M."/>
            <person name="Ferrer M."/>
            <person name="Sanchez J."/>
        </authorList>
    </citation>
    <scope>NUCLEOTIDE SEQUENCE</scope>
</reference>
<dbReference type="GO" id="GO:0000428">
    <property type="term" value="C:DNA-directed RNA polymerase complex"/>
    <property type="evidence" value="ECO:0007669"/>
    <property type="project" value="UniProtKB-KW"/>
</dbReference>
<gene>
    <name evidence="8" type="ORF">B2A_12115</name>
</gene>
<feature type="non-terminal residue" evidence="8">
    <location>
        <position position="181"/>
    </location>
</feature>
<accession>T1A6N7</accession>
<dbReference type="GO" id="GO:0006351">
    <property type="term" value="P:DNA-templated transcription"/>
    <property type="evidence" value="ECO:0007669"/>
    <property type="project" value="InterPro"/>
</dbReference>
<feature type="domain" description="RNA polymerase Rpb1" evidence="7">
    <location>
        <begin position="8"/>
        <end position="128"/>
    </location>
</feature>
<keyword evidence="5" id="KW-0804">Transcription</keyword>
<sequence length="181" mass="20322">MAKESSKEKFLVQFGEAVGTVAAQSLGEPGTQMILRTFHYAGVESTMSTSGLPRIVELVDAKKKPTTPITYIYLNKDISKSFEKADEMIKKISEVTMNSVVRRVDENFSKGKIRLIMSSQEMEAARLTTKAVASKISKDFGFETKAEGRIIEIKIGTRDPKKVRSERVRIMNSVIRRDRKA</sequence>
<evidence type="ECO:0000256" key="1">
    <source>
        <dbReference type="ARBA" id="ARBA00012418"/>
    </source>
</evidence>